<evidence type="ECO:0000256" key="8">
    <source>
        <dbReference type="SAM" id="Phobius"/>
    </source>
</evidence>
<evidence type="ECO:0000256" key="3">
    <source>
        <dbReference type="ARBA" id="ARBA00022692"/>
    </source>
</evidence>
<evidence type="ECO:0000313" key="10">
    <source>
        <dbReference type="EMBL" id="ROV97313.1"/>
    </source>
</evidence>
<dbReference type="AlphaFoldDB" id="A0A423W1Z0"/>
<dbReference type="GO" id="GO:0006465">
    <property type="term" value="P:signal peptide processing"/>
    <property type="evidence" value="ECO:0007669"/>
    <property type="project" value="TreeGrafter"/>
</dbReference>
<evidence type="ECO:0000313" key="11">
    <source>
        <dbReference type="Proteomes" id="UP000284375"/>
    </source>
</evidence>
<feature type="transmembrane region" description="Helical" evidence="8">
    <location>
        <begin position="323"/>
        <end position="341"/>
    </location>
</feature>
<evidence type="ECO:0000256" key="2">
    <source>
        <dbReference type="ARBA" id="ARBA00009045"/>
    </source>
</evidence>
<dbReference type="InterPro" id="IPR050925">
    <property type="entry name" value="Rhomboid_protease_S54"/>
</dbReference>
<dbReference type="Proteomes" id="UP000284375">
    <property type="component" value="Unassembled WGS sequence"/>
</dbReference>
<feature type="transmembrane region" description="Helical" evidence="8">
    <location>
        <begin position="464"/>
        <end position="485"/>
    </location>
</feature>
<evidence type="ECO:0000256" key="4">
    <source>
        <dbReference type="ARBA" id="ARBA00022801"/>
    </source>
</evidence>
<keyword evidence="3 8" id="KW-0812">Transmembrane</keyword>
<feature type="transmembrane region" description="Helical" evidence="8">
    <location>
        <begin position="361"/>
        <end position="379"/>
    </location>
</feature>
<dbReference type="OrthoDB" id="10260614at2759"/>
<gene>
    <name evidence="10" type="ORF">VSDG_04689</name>
</gene>
<dbReference type="InterPro" id="IPR035952">
    <property type="entry name" value="Rhomboid-like_sf"/>
</dbReference>
<dbReference type="InterPro" id="IPR022764">
    <property type="entry name" value="Peptidase_S54_rhomboid_dom"/>
</dbReference>
<reference evidence="10 11" key="1">
    <citation type="submission" date="2015-09" db="EMBL/GenBank/DDBJ databases">
        <title>Host preference determinants of Valsa canker pathogens revealed by comparative genomics.</title>
        <authorList>
            <person name="Yin Z."/>
            <person name="Huang L."/>
        </authorList>
    </citation>
    <scope>NUCLEOTIDE SEQUENCE [LARGE SCALE GENOMIC DNA]</scope>
    <source>
        <strain evidence="10 11">YSFL</strain>
    </source>
</reference>
<dbReference type="PANTHER" id="PTHR43731">
    <property type="entry name" value="RHOMBOID PROTEASE"/>
    <property type="match status" value="1"/>
</dbReference>
<feature type="region of interest" description="Disordered" evidence="7">
    <location>
        <begin position="204"/>
        <end position="234"/>
    </location>
</feature>
<dbReference type="EMBL" id="LJZO01000017">
    <property type="protein sequence ID" value="ROV97313.1"/>
    <property type="molecule type" value="Genomic_DNA"/>
</dbReference>
<evidence type="ECO:0000256" key="1">
    <source>
        <dbReference type="ARBA" id="ARBA00004141"/>
    </source>
</evidence>
<feature type="compositionally biased region" description="Acidic residues" evidence="7">
    <location>
        <begin position="205"/>
        <end position="216"/>
    </location>
</feature>
<dbReference type="Pfam" id="PF01694">
    <property type="entry name" value="Rhomboid"/>
    <property type="match status" value="1"/>
</dbReference>
<keyword evidence="6 8" id="KW-0472">Membrane</keyword>
<comment type="similarity">
    <text evidence="2">Belongs to the peptidase S54 family.</text>
</comment>
<name>A0A423W1Z0_CYTCH</name>
<dbReference type="SUPFAM" id="SSF144091">
    <property type="entry name" value="Rhomboid-like"/>
    <property type="match status" value="1"/>
</dbReference>
<dbReference type="GO" id="GO:0016020">
    <property type="term" value="C:membrane"/>
    <property type="evidence" value="ECO:0007669"/>
    <property type="project" value="UniProtKB-SubCell"/>
</dbReference>
<dbReference type="GO" id="GO:0004252">
    <property type="term" value="F:serine-type endopeptidase activity"/>
    <property type="evidence" value="ECO:0007669"/>
    <property type="project" value="InterPro"/>
</dbReference>
<evidence type="ECO:0000256" key="6">
    <source>
        <dbReference type="ARBA" id="ARBA00023136"/>
    </source>
</evidence>
<organism evidence="10 11">
    <name type="scientific">Cytospora chrysosperma</name>
    <name type="common">Cytospora canker fungus</name>
    <name type="synonym">Sphaeria chrysosperma</name>
    <dbReference type="NCBI Taxonomy" id="252740"/>
    <lineage>
        <taxon>Eukaryota</taxon>
        <taxon>Fungi</taxon>
        <taxon>Dikarya</taxon>
        <taxon>Ascomycota</taxon>
        <taxon>Pezizomycotina</taxon>
        <taxon>Sordariomycetes</taxon>
        <taxon>Sordariomycetidae</taxon>
        <taxon>Diaporthales</taxon>
        <taxon>Cytosporaceae</taxon>
        <taxon>Cytospora</taxon>
    </lineage>
</organism>
<keyword evidence="5 8" id="KW-1133">Transmembrane helix</keyword>
<comment type="caution">
    <text evidence="10">The sequence shown here is derived from an EMBL/GenBank/DDBJ whole genome shotgun (WGS) entry which is preliminary data.</text>
</comment>
<dbReference type="PANTHER" id="PTHR43731:SF14">
    <property type="entry name" value="PRESENILIN-ASSOCIATED RHOMBOID-LIKE PROTEIN, MITOCHONDRIAL"/>
    <property type="match status" value="1"/>
</dbReference>
<evidence type="ECO:0000259" key="9">
    <source>
        <dbReference type="Pfam" id="PF01694"/>
    </source>
</evidence>
<proteinExistence type="inferred from homology"/>
<feature type="domain" description="Peptidase S54 rhomboid" evidence="9">
    <location>
        <begin position="404"/>
        <end position="546"/>
    </location>
</feature>
<protein>
    <recommendedName>
        <fullName evidence="9">Peptidase S54 rhomboid domain-containing protein</fullName>
    </recommendedName>
</protein>
<dbReference type="Gene3D" id="1.20.1540.10">
    <property type="entry name" value="Rhomboid-like"/>
    <property type="match status" value="1"/>
</dbReference>
<evidence type="ECO:0000256" key="7">
    <source>
        <dbReference type="SAM" id="MobiDB-lite"/>
    </source>
</evidence>
<feature type="transmembrane region" description="Helical" evidence="8">
    <location>
        <begin position="440"/>
        <end position="458"/>
    </location>
</feature>
<feature type="transmembrane region" description="Helical" evidence="8">
    <location>
        <begin position="506"/>
        <end position="525"/>
    </location>
</feature>
<keyword evidence="4" id="KW-0378">Hydrolase</keyword>
<keyword evidence="11" id="KW-1185">Reference proteome</keyword>
<dbReference type="STRING" id="252740.A0A423W1Z0"/>
<evidence type="ECO:0000256" key="5">
    <source>
        <dbReference type="ARBA" id="ARBA00022989"/>
    </source>
</evidence>
<accession>A0A423W1Z0</accession>
<sequence>MSTFLGVHCLRSSRSLQGTLRARIRTACRESTTAALLQLSPRPSRCFSSLPTSSNVHGHTACSKFRARGTIQGQQRNALRYIEQQRRTFFGSRGVIRDYVDIPPTYKDEEGLPFRKDGDVDLAETVTIFQGFADMTPWRANKLLKILHGRRVAGTLEDPELQVNTESYSQREIDRALEYLRKTVPVDEITNAGLRAEDELRALEEESSVQETDDGNDAPQKDAERRSSGGWIYKDTGNSDVYGQGVLDKIRARNIARREAEEKALEEKRKLEEEAGQQNWGGLATYQPGGARPLQVMSAKEEEYRAQATSDLEAPPEVPRWRLLLPATLFVATLVPLLWWASGYYSPPGEDRRLMPWTGEGNATVYGLLLLNLAVFVAWRRMSLWKFMNKWLIMDMAIPRPIGTVTAIFSHQTPTHLIENMFFLWLLGGLLHNEVNRAEYLTVFLSCGAAGFLASLYKCVLSRHLTYGLGASSATFGVICAYFWLYKFDGFKILGLPPDPYNGVQGLGVIGLIVGMNLIPAFRGLPGQKDWMSHLAGIATGIGFAELIQRRRKDREGGEKKSVVE</sequence>
<comment type="subcellular location">
    <subcellularLocation>
        <location evidence="1">Membrane</location>
        <topology evidence="1">Multi-pass membrane protein</topology>
    </subcellularLocation>
</comment>